<dbReference type="InterPro" id="IPR050266">
    <property type="entry name" value="AB_hydrolase_sf"/>
</dbReference>
<keyword evidence="2" id="KW-0378">Hydrolase</keyword>
<evidence type="ECO:0000313" key="3">
    <source>
        <dbReference type="Proteomes" id="UP000076722"/>
    </source>
</evidence>
<dbReference type="InterPro" id="IPR000073">
    <property type="entry name" value="AB_hydrolase_1"/>
</dbReference>
<protein>
    <submittedName>
        <fullName evidence="2">Alpha/beta-hydrolase</fullName>
    </submittedName>
</protein>
<evidence type="ECO:0000313" key="2">
    <source>
        <dbReference type="EMBL" id="KZS90005.1"/>
    </source>
</evidence>
<dbReference type="Gene3D" id="3.40.50.1820">
    <property type="entry name" value="alpha/beta hydrolase"/>
    <property type="match status" value="1"/>
</dbReference>
<dbReference type="InterPro" id="IPR000639">
    <property type="entry name" value="Epox_hydrolase-like"/>
</dbReference>
<keyword evidence="3" id="KW-1185">Reference proteome</keyword>
<feature type="domain" description="AB hydrolase-1" evidence="1">
    <location>
        <begin position="36"/>
        <end position="141"/>
    </location>
</feature>
<dbReference type="SUPFAM" id="SSF53474">
    <property type="entry name" value="alpha/beta-Hydrolases"/>
    <property type="match status" value="1"/>
</dbReference>
<accession>A0A164QVH7</accession>
<dbReference type="PANTHER" id="PTHR43798">
    <property type="entry name" value="MONOACYLGLYCEROL LIPASE"/>
    <property type="match status" value="1"/>
</dbReference>
<dbReference type="GO" id="GO:0016020">
    <property type="term" value="C:membrane"/>
    <property type="evidence" value="ECO:0007669"/>
    <property type="project" value="TreeGrafter"/>
</dbReference>
<dbReference type="EMBL" id="KV419424">
    <property type="protein sequence ID" value="KZS90005.1"/>
    <property type="molecule type" value="Genomic_DNA"/>
</dbReference>
<dbReference type="PRINTS" id="PR00412">
    <property type="entry name" value="EPOXHYDRLASE"/>
</dbReference>
<name>A0A164QVH7_9AGAM</name>
<dbReference type="AlphaFoldDB" id="A0A164QVH7"/>
<dbReference type="Pfam" id="PF00561">
    <property type="entry name" value="Abhydrolase_1"/>
    <property type="match status" value="1"/>
</dbReference>
<organism evidence="2 3">
    <name type="scientific">Sistotremastrum niveocremeum HHB9708</name>
    <dbReference type="NCBI Taxonomy" id="1314777"/>
    <lineage>
        <taxon>Eukaryota</taxon>
        <taxon>Fungi</taxon>
        <taxon>Dikarya</taxon>
        <taxon>Basidiomycota</taxon>
        <taxon>Agaricomycotina</taxon>
        <taxon>Agaricomycetes</taxon>
        <taxon>Sistotremastrales</taxon>
        <taxon>Sistotremastraceae</taxon>
        <taxon>Sertulicium</taxon>
        <taxon>Sertulicium niveocremeum</taxon>
    </lineage>
</organism>
<dbReference type="GO" id="GO:0047372">
    <property type="term" value="F:monoacylglycerol lipase activity"/>
    <property type="evidence" value="ECO:0007669"/>
    <property type="project" value="TreeGrafter"/>
</dbReference>
<gene>
    <name evidence="2" type="ORF">SISNIDRAFT_525703</name>
</gene>
<dbReference type="InterPro" id="IPR029058">
    <property type="entry name" value="AB_hydrolase_fold"/>
</dbReference>
<dbReference type="Proteomes" id="UP000076722">
    <property type="component" value="Unassembled WGS sequence"/>
</dbReference>
<dbReference type="GO" id="GO:0046464">
    <property type="term" value="P:acylglycerol catabolic process"/>
    <property type="evidence" value="ECO:0007669"/>
    <property type="project" value="TreeGrafter"/>
</dbReference>
<dbReference type="OrthoDB" id="6431331at2759"/>
<reference evidence="2 3" key="1">
    <citation type="journal article" date="2016" name="Mol. Biol. Evol.">
        <title>Comparative Genomics of Early-Diverging Mushroom-Forming Fungi Provides Insights into the Origins of Lignocellulose Decay Capabilities.</title>
        <authorList>
            <person name="Nagy L.G."/>
            <person name="Riley R."/>
            <person name="Tritt A."/>
            <person name="Adam C."/>
            <person name="Daum C."/>
            <person name="Floudas D."/>
            <person name="Sun H."/>
            <person name="Yadav J.S."/>
            <person name="Pangilinan J."/>
            <person name="Larsson K.H."/>
            <person name="Matsuura K."/>
            <person name="Barry K."/>
            <person name="Labutti K."/>
            <person name="Kuo R."/>
            <person name="Ohm R.A."/>
            <person name="Bhattacharya S.S."/>
            <person name="Shirouzu T."/>
            <person name="Yoshinaga Y."/>
            <person name="Martin F.M."/>
            <person name="Grigoriev I.V."/>
            <person name="Hibbett D.S."/>
        </authorList>
    </citation>
    <scope>NUCLEOTIDE SEQUENCE [LARGE SCALE GENOMIC DNA]</scope>
    <source>
        <strain evidence="2 3">HHB9708</strain>
    </source>
</reference>
<dbReference type="PANTHER" id="PTHR43798:SF33">
    <property type="entry name" value="HYDROLASE, PUTATIVE (AFU_ORTHOLOGUE AFUA_2G14860)-RELATED"/>
    <property type="match status" value="1"/>
</dbReference>
<sequence length="330" mass="37139">MSFAAFTQNLTPVSSGAQIFSYYRSGTPKNVASGRPLIILLHGYPQTHLMWRDLVHLLPPDWDLFIPDLPGYGNSIKAVDLASSYPFSKRAMAKDIVEAADKIHQGSKKIIVYGQDRGARVAYRLALDFPDRVVGAGLLDIVPTVWQWHNMNPQTDHKETRTSFHWVFLAAPRPIPETMIGNDPRWFFDAGMTFFTKDRPDRSKQNWITDLVEPYCDPEKGPARIAAVCEDYRAGATFDLQHDRESGIDPTKSQSPVFNIPVLILSCVSLRARHDVDAIWGGLVFSEKLRSYQVADESAGHFFVNEKTAEVAQRTNAWLSEFFAVPKANV</sequence>
<proteinExistence type="predicted"/>
<evidence type="ECO:0000259" key="1">
    <source>
        <dbReference type="Pfam" id="PF00561"/>
    </source>
</evidence>
<dbReference type="STRING" id="1314777.A0A164QVH7"/>